<reference evidence="1" key="1">
    <citation type="submission" date="2022-12" db="EMBL/GenBank/DDBJ databases">
        <title>Genome Sequence of Lasiodiplodia mahajangana.</title>
        <authorList>
            <person name="Buettner E."/>
        </authorList>
    </citation>
    <scope>NUCLEOTIDE SEQUENCE</scope>
    <source>
        <strain evidence="1">VT137</strain>
    </source>
</reference>
<evidence type="ECO:0000313" key="1">
    <source>
        <dbReference type="EMBL" id="KAJ8121899.1"/>
    </source>
</evidence>
<name>A0ACC2J3J0_9PEZI</name>
<sequence>MPKTVLITGCSEGGFGAALAKEFHSRGYYVFATLRNTSKAGALADLENVEILELDVTNLDDIARAAQAVAKHTGGTLDVLVNNAGADYVMPILDIKLEKARQVLELNFWSVFNMTQAFAPLLIKAKGAICNVSSTAAALPLAWSSMYSTAKAATRQFSEVMRVELGTLGVRVTTAMVGAMNTQVHVNSGELKLPEDSYFQCIKEGLAAQNRGDQKPGSHAPEVTAKRLVDDIVGGKVGETWRGGLASVVRYTAALLPQGIFEHLINGDKGLDIVQKAHKLKVQ</sequence>
<gene>
    <name evidence="1" type="ORF">O1611_g9980</name>
</gene>
<protein>
    <submittedName>
        <fullName evidence="1">Uncharacterized protein</fullName>
    </submittedName>
</protein>
<dbReference type="Proteomes" id="UP001153332">
    <property type="component" value="Unassembled WGS sequence"/>
</dbReference>
<accession>A0ACC2J3J0</accession>
<proteinExistence type="predicted"/>
<organism evidence="1 2">
    <name type="scientific">Lasiodiplodia mahajangana</name>
    <dbReference type="NCBI Taxonomy" id="1108764"/>
    <lineage>
        <taxon>Eukaryota</taxon>
        <taxon>Fungi</taxon>
        <taxon>Dikarya</taxon>
        <taxon>Ascomycota</taxon>
        <taxon>Pezizomycotina</taxon>
        <taxon>Dothideomycetes</taxon>
        <taxon>Dothideomycetes incertae sedis</taxon>
        <taxon>Botryosphaeriales</taxon>
        <taxon>Botryosphaeriaceae</taxon>
        <taxon>Lasiodiplodia</taxon>
    </lineage>
</organism>
<keyword evidence="2" id="KW-1185">Reference proteome</keyword>
<dbReference type="EMBL" id="JAPUUL010003701">
    <property type="protein sequence ID" value="KAJ8121899.1"/>
    <property type="molecule type" value="Genomic_DNA"/>
</dbReference>
<comment type="caution">
    <text evidence="1">The sequence shown here is derived from an EMBL/GenBank/DDBJ whole genome shotgun (WGS) entry which is preliminary data.</text>
</comment>
<evidence type="ECO:0000313" key="2">
    <source>
        <dbReference type="Proteomes" id="UP001153332"/>
    </source>
</evidence>